<keyword evidence="3" id="KW-1185">Reference proteome</keyword>
<reference evidence="2 3" key="1">
    <citation type="submission" date="2020-08" db="EMBL/GenBank/DDBJ databases">
        <title>Cohnella phylogeny.</title>
        <authorList>
            <person name="Dunlap C."/>
        </authorList>
    </citation>
    <scope>NUCLEOTIDE SEQUENCE [LARGE SCALE GENOMIC DNA]</scope>
    <source>
        <strain evidence="2 3">DSM 28246</strain>
    </source>
</reference>
<dbReference type="AlphaFoldDB" id="A0A7X0RXD3"/>
<organism evidence="2 3">
    <name type="scientific">Cohnella nanjingensis</name>
    <dbReference type="NCBI Taxonomy" id="1387779"/>
    <lineage>
        <taxon>Bacteria</taxon>
        <taxon>Bacillati</taxon>
        <taxon>Bacillota</taxon>
        <taxon>Bacilli</taxon>
        <taxon>Bacillales</taxon>
        <taxon>Paenibacillaceae</taxon>
        <taxon>Cohnella</taxon>
    </lineage>
</organism>
<evidence type="ECO:0000313" key="3">
    <source>
        <dbReference type="Proteomes" id="UP000547209"/>
    </source>
</evidence>
<feature type="region of interest" description="Disordered" evidence="1">
    <location>
        <begin position="1"/>
        <end position="50"/>
    </location>
</feature>
<dbReference type="Pfam" id="PF14151">
    <property type="entry name" value="YfhD"/>
    <property type="match status" value="1"/>
</dbReference>
<proteinExistence type="predicted"/>
<dbReference type="Proteomes" id="UP000547209">
    <property type="component" value="Unassembled WGS sequence"/>
</dbReference>
<sequence>MSDKRNDGKRLPVAKAEDVEFARDQADAEDLEARERAAAADRRAQEYEGT</sequence>
<accession>A0A7X0RXD3</accession>
<gene>
    <name evidence="2" type="ORF">H7C19_32495</name>
</gene>
<evidence type="ECO:0000256" key="1">
    <source>
        <dbReference type="SAM" id="MobiDB-lite"/>
    </source>
</evidence>
<name>A0A7X0RXD3_9BACL</name>
<evidence type="ECO:0000313" key="2">
    <source>
        <dbReference type="EMBL" id="MBB6675388.1"/>
    </source>
</evidence>
<dbReference type="RefSeq" id="WP_185673244.1">
    <property type="nucleotide sequence ID" value="NZ_JACJVP010000074.1"/>
</dbReference>
<comment type="caution">
    <text evidence="2">The sequence shown here is derived from an EMBL/GenBank/DDBJ whole genome shotgun (WGS) entry which is preliminary data.</text>
</comment>
<dbReference type="EMBL" id="JACJVP010000074">
    <property type="protein sequence ID" value="MBB6675388.1"/>
    <property type="molecule type" value="Genomic_DNA"/>
</dbReference>
<protein>
    <submittedName>
        <fullName evidence="2">YfhD family protein</fullName>
    </submittedName>
</protein>
<dbReference type="InterPro" id="IPR025435">
    <property type="entry name" value="YfhD-like"/>
</dbReference>